<dbReference type="InterPro" id="IPR044925">
    <property type="entry name" value="His-Me_finger_sf"/>
</dbReference>
<dbReference type="EMBL" id="FMCU01000001">
    <property type="protein sequence ID" value="SCE63493.1"/>
    <property type="molecule type" value="Genomic_DNA"/>
</dbReference>
<protein>
    <submittedName>
        <fullName evidence="1">Recombination endonuclease VII</fullName>
    </submittedName>
</protein>
<sequence>MRSKFGFTYRQYLRMVDEQNGVCRICGNPPPDGERLAVDHDHGCCSGQKTCGQCIRGLLCKRCNSALGLFDDNPETLAAARAYVLAARAEPYDRSEISR</sequence>
<keyword evidence="1" id="KW-0540">Nuclease</keyword>
<proteinExistence type="predicted"/>
<evidence type="ECO:0000313" key="2">
    <source>
        <dbReference type="Proteomes" id="UP000198797"/>
    </source>
</evidence>
<dbReference type="GO" id="GO:0004519">
    <property type="term" value="F:endonuclease activity"/>
    <property type="evidence" value="ECO:0007669"/>
    <property type="project" value="UniProtKB-KW"/>
</dbReference>
<dbReference type="Proteomes" id="UP000198797">
    <property type="component" value="Unassembled WGS sequence"/>
</dbReference>
<name>A0A1C4TVM9_9ACTN</name>
<reference evidence="2" key="1">
    <citation type="submission" date="2016-06" db="EMBL/GenBank/DDBJ databases">
        <authorList>
            <person name="Varghese N."/>
            <person name="Submissions Spin"/>
        </authorList>
    </citation>
    <scope>NUCLEOTIDE SEQUENCE [LARGE SCALE GENOMIC DNA]</scope>
    <source>
        <strain evidence="2">DSM 44100</strain>
    </source>
</reference>
<dbReference type="Gene3D" id="3.40.1800.10">
    <property type="entry name" value="His-Me finger endonucleases"/>
    <property type="match status" value="1"/>
</dbReference>
<dbReference type="InterPro" id="IPR038563">
    <property type="entry name" value="Endonuclease_7_sf"/>
</dbReference>
<organism evidence="1 2">
    <name type="scientific">Micromonospora matsumotoense</name>
    <dbReference type="NCBI Taxonomy" id="121616"/>
    <lineage>
        <taxon>Bacteria</taxon>
        <taxon>Bacillati</taxon>
        <taxon>Actinomycetota</taxon>
        <taxon>Actinomycetes</taxon>
        <taxon>Micromonosporales</taxon>
        <taxon>Micromonosporaceae</taxon>
        <taxon>Micromonospora</taxon>
    </lineage>
</organism>
<keyword evidence="1" id="KW-0378">Hydrolase</keyword>
<keyword evidence="1" id="KW-0255">Endonuclease</keyword>
<dbReference type="Pfam" id="PF02945">
    <property type="entry name" value="Endonuclease_7"/>
    <property type="match status" value="1"/>
</dbReference>
<gene>
    <name evidence="1" type="ORF">GA0070216_1013</name>
</gene>
<dbReference type="AlphaFoldDB" id="A0A1C4TVM9"/>
<keyword evidence="2" id="KW-1185">Reference proteome</keyword>
<dbReference type="OrthoDB" id="581550at2"/>
<evidence type="ECO:0000313" key="1">
    <source>
        <dbReference type="EMBL" id="SCE63493.1"/>
    </source>
</evidence>
<dbReference type="SUPFAM" id="SSF54060">
    <property type="entry name" value="His-Me finger endonucleases"/>
    <property type="match status" value="1"/>
</dbReference>
<accession>A0A1C4TVM9</accession>
<dbReference type="InterPro" id="IPR004211">
    <property type="entry name" value="Endonuclease_7"/>
</dbReference>